<protein>
    <recommendedName>
        <fullName evidence="9">PABS domain-containing protein</fullName>
    </recommendedName>
</protein>
<dbReference type="InterPro" id="IPR036291">
    <property type="entry name" value="NAD(P)-bd_dom_sf"/>
</dbReference>
<dbReference type="SUPFAM" id="SSF51735">
    <property type="entry name" value="NAD(P)-binding Rossmann-fold domains"/>
    <property type="match status" value="1"/>
</dbReference>
<evidence type="ECO:0000256" key="8">
    <source>
        <dbReference type="SAM" id="MobiDB-lite"/>
    </source>
</evidence>
<dbReference type="PANTHER" id="PTHR11133:SF22">
    <property type="entry name" value="ALPHA-AMINOADIPIC SEMIALDEHYDE SYNTHASE, MITOCHONDRIAL"/>
    <property type="match status" value="1"/>
</dbReference>
<dbReference type="CDD" id="cd02440">
    <property type="entry name" value="AdoMet_MTases"/>
    <property type="match status" value="1"/>
</dbReference>
<keyword evidence="5" id="KW-0457">Lysine biosynthesis</keyword>
<dbReference type="GO" id="GO:0005737">
    <property type="term" value="C:cytoplasm"/>
    <property type="evidence" value="ECO:0007669"/>
    <property type="project" value="TreeGrafter"/>
</dbReference>
<feature type="region of interest" description="Disordered" evidence="8">
    <location>
        <begin position="100"/>
        <end position="127"/>
    </location>
</feature>
<dbReference type="InterPro" id="IPR030374">
    <property type="entry name" value="PABS"/>
</dbReference>
<dbReference type="HAMAP" id="MF_00198">
    <property type="entry name" value="Spermidine_synth"/>
    <property type="match status" value="1"/>
</dbReference>
<dbReference type="FunFam" id="3.30.360.10:FF:000008">
    <property type="entry name" value="Alpha-aminoadipic semialdehyde synthase, mitochondrial"/>
    <property type="match status" value="1"/>
</dbReference>
<comment type="similarity">
    <text evidence="1 7">Belongs to the spermidine/spermine synthase family.</text>
</comment>
<feature type="compositionally biased region" description="Basic residues" evidence="8">
    <location>
        <begin position="493"/>
        <end position="504"/>
    </location>
</feature>
<accession>A0A8H5HDU2</accession>
<dbReference type="GO" id="GO:0006596">
    <property type="term" value="P:polyamine biosynthetic process"/>
    <property type="evidence" value="ECO:0007669"/>
    <property type="project" value="UniProtKB-UniRule"/>
</dbReference>
<dbReference type="SUPFAM" id="SSF55347">
    <property type="entry name" value="Glyceraldehyde-3-phosphate dehydrogenase-like, C-terminal domain"/>
    <property type="match status" value="1"/>
</dbReference>
<dbReference type="PROSITE" id="PS51006">
    <property type="entry name" value="PABS_2"/>
    <property type="match status" value="1"/>
</dbReference>
<sequence>MPPLDPINLPIVTINPTFPAAIGDKTAQPSVHMKIQPELDDKDRNLVHLKAIEGAVGFRKARDGVFRCACPPLGIHPTPPQRITAFDISPDSTVPCHAFRPPGKVQVPPDDLGFGHRRRGSSAEDEDMMVLSPVIMAGNAEEMDRHAAARSLNVHSGFPALAPATSPISALGAGRNGSGRLGQTTSDPVLELVPKPSSSLPVPSTSSLAPSLPPPETPALDTSATHRHPAPSSSASASAFESSKDEVEPTLDLRIPCKLPPEIAAVCDAYIAGTPITIITTRAYLAHHWGGRIRVPEECRYVFLGFFKVTSVQERRLVLPHITAGLESDHVAGQVEWRFMCSWIPSGEEAGAHPAASSACALRPWWAPTAPSPLTTSAPSSSTAPTLHPADASRAHGHDGEEEDTITTQRYLVRRKQHPNCALRAFPLHLRFYSPLPLALLAPPGNGEVDGDLPSGWLCSDTDTAGRGKLNFQSLMRHRRCESSFCKERKWARAKANGKRKQKQRAPSDDNHGEGTVEGEGYAVSLARLRDPQQAAPMSHPDNAYPAEVVDGTGAVWGDGMQTFTYTWEVQQEGQGQGKGKEKEKKDENGKGRMIHVFTGNAGTLQVEAGVLLREVQMQVPLRRLMCSTNPYFSYVVGMEPAAAKRGAAGRVGEPVPVAWADVPKCMMRARDVMLARAQVYAEREFTINQLTILGWVTPGTRKGASASECKTNAVLMMVLGCEAVITFVPKAGFRDSESGVGMGVVSALEKAGQLLSFVGDGDVVMGDDTSGDGPLIQGIDEPVEGIGDLDPLAMDVEPLAMDAEPLAMDAGPPTIAPVQDKRARKVPAKDKRSITVTLVHGDVLVLSGDIFAFLSRLPPSVCPPKSQLHPSHDRTLLSPRRYDQSTACYLENSTPTFTPRHLPSDDLSPPGPSALPACPCGHSTSTMRPPPSSPFATPLSRVISEPSMRVAHDNSANETSPSSNAFSVFGITLRKRLDSMDGQHGTVSATGGATPPNGSPSSWWGSSAEEVVHRPWWDPPRRKNTVPEEQTNGWMHTREANTSHIYLYASRGSYGWFREISSQWPGQAMTLKVNKILHIEKSLYQDVLGFESETFGNVLALDGVIQCTEHDKFSYQEMIAHLPLASHPNPKKVLVIGGGDGGVVREVLKHATVEEVVLCDIDEAVPRVAKQYLPHMSALFSDPRVTVFIGDGFKFLAANVATYDAIITDSSDPVGPAAALFEKPYFQLKHDALAPGGHISTQGECLWLHLPLISELRNMSRELFPVAEYAYTTIPTYPSGQISFVLCSKQAGRDLRTPLREVPDTKYYNKQLHHWQAKQEGLVVGQRLRCAPMRGVHSCRTLESAKGLAEGLPSTIAVSLNVLDTPALEAAVAAHDLVISLIPYTFHAAVIAAAIKGKTHVVTTSYVSPAMRALDAATKEAGIVVLNEIGLDPGIDHLYAVKTIDEVHAKGGKIKKFLSYCSGLPAPECANNPLRYKFSWSSHGVLLALLNAASFRDSSKTVSVSGSELMAHAAPYYISPAFAFVAYPNRDSTPFSEWYNIPRPKLLCAARWGFPEFISALVKLGWLDQNEKEWLVNNLSWAQVMQKAVGAADAEESTLVVRVKELCAFPNESEATRIISGLRWIGLFAQTEKVVPRARNLLDTLCARLETLMKYEEGERDLVMLRHKFAVQWSDGTEQTLTSTLEAYGSPQGHSAMALTIGLPCGIASQLVLDGVLNTPGVQAPYTKEICDPIRDILEREGLGLVEKVL</sequence>
<keyword evidence="6" id="KW-0620">Polyamine biosynthesis</keyword>
<feature type="active site" description="Proton acceptor" evidence="6">
    <location>
        <position position="1210"/>
    </location>
</feature>
<evidence type="ECO:0000256" key="6">
    <source>
        <dbReference type="PROSITE-ProRule" id="PRU00354"/>
    </source>
</evidence>
<feature type="compositionally biased region" description="Low complexity" evidence="8">
    <location>
        <begin position="188"/>
        <end position="210"/>
    </location>
</feature>
<organism evidence="10 11">
    <name type="scientific">Tricholomella constricta</name>
    <dbReference type="NCBI Taxonomy" id="117010"/>
    <lineage>
        <taxon>Eukaryota</taxon>
        <taxon>Fungi</taxon>
        <taxon>Dikarya</taxon>
        <taxon>Basidiomycota</taxon>
        <taxon>Agaricomycotina</taxon>
        <taxon>Agaricomycetes</taxon>
        <taxon>Agaricomycetidae</taxon>
        <taxon>Agaricales</taxon>
        <taxon>Tricholomatineae</taxon>
        <taxon>Lyophyllaceae</taxon>
        <taxon>Tricholomella</taxon>
    </lineage>
</organism>
<feature type="compositionally biased region" description="Low complexity" evidence="8">
    <location>
        <begin position="230"/>
        <end position="241"/>
    </location>
</feature>
<dbReference type="FunFam" id="2.30.140.10:FF:000001">
    <property type="entry name" value="SPE3p Spermidine synthase"/>
    <property type="match status" value="1"/>
</dbReference>
<dbReference type="InterPro" id="IPR001045">
    <property type="entry name" value="Spermi_synthase"/>
</dbReference>
<evidence type="ECO:0000256" key="3">
    <source>
        <dbReference type="ARBA" id="ARBA00022857"/>
    </source>
</evidence>
<gene>
    <name evidence="10" type="ORF">D9615_008419</name>
</gene>
<dbReference type="GO" id="GO:0016765">
    <property type="term" value="F:transferase activity, transferring alkyl or aryl (other than methyl) groups"/>
    <property type="evidence" value="ECO:0007669"/>
    <property type="project" value="UniProtKB-ARBA"/>
</dbReference>
<dbReference type="EMBL" id="JAACJP010000011">
    <property type="protein sequence ID" value="KAF5381326.1"/>
    <property type="molecule type" value="Genomic_DNA"/>
</dbReference>
<proteinExistence type="inferred from homology"/>
<dbReference type="InterPro" id="IPR029063">
    <property type="entry name" value="SAM-dependent_MTases_sf"/>
</dbReference>
<feature type="region of interest" description="Disordered" evidence="8">
    <location>
        <begin position="493"/>
        <end position="517"/>
    </location>
</feature>
<dbReference type="NCBIfam" id="TIGR00417">
    <property type="entry name" value="speE"/>
    <property type="match status" value="1"/>
</dbReference>
<dbReference type="Pfam" id="PF16653">
    <property type="entry name" value="Sacchrp_dh_C"/>
    <property type="match status" value="1"/>
</dbReference>
<evidence type="ECO:0000259" key="9">
    <source>
        <dbReference type="PROSITE" id="PS51006"/>
    </source>
</evidence>
<evidence type="ECO:0000256" key="5">
    <source>
        <dbReference type="ARBA" id="ARBA00023154"/>
    </source>
</evidence>
<dbReference type="InterPro" id="IPR032095">
    <property type="entry name" value="Sacchrp_dh-like_C"/>
</dbReference>
<dbReference type="Pfam" id="PF03435">
    <property type="entry name" value="Sacchrp_dh_NADP"/>
    <property type="match status" value="1"/>
</dbReference>
<feature type="region of interest" description="Disordered" evidence="8">
    <location>
        <begin position="893"/>
        <end position="940"/>
    </location>
</feature>
<feature type="domain" description="PABS" evidence="9">
    <location>
        <begin position="1055"/>
        <end position="1290"/>
    </location>
</feature>
<keyword evidence="11" id="KW-1185">Reference proteome</keyword>
<keyword evidence="4" id="KW-0560">Oxidoreductase</keyword>
<feature type="region of interest" description="Disordered" evidence="8">
    <location>
        <begin position="169"/>
        <end position="243"/>
    </location>
</feature>
<dbReference type="InterPro" id="IPR005097">
    <property type="entry name" value="Sacchrp_dh_NADP-bd"/>
</dbReference>
<name>A0A8H5HDU2_9AGAR</name>
<feature type="compositionally biased region" description="Low complexity" evidence="8">
    <location>
        <begin position="996"/>
        <end position="1006"/>
    </location>
</feature>
<dbReference type="GO" id="GO:0015940">
    <property type="term" value="P:pantothenate biosynthetic process"/>
    <property type="evidence" value="ECO:0007669"/>
    <property type="project" value="UniProtKB-ARBA"/>
</dbReference>
<dbReference type="OrthoDB" id="10059875at2759"/>
<dbReference type="FunFam" id="3.40.50.150:FF:000013">
    <property type="entry name" value="Spermidine synthase"/>
    <property type="match status" value="1"/>
</dbReference>
<feature type="compositionally biased region" description="Low complexity" evidence="8">
    <location>
        <begin position="372"/>
        <end position="390"/>
    </location>
</feature>
<dbReference type="PROSITE" id="PS01330">
    <property type="entry name" value="PABS_1"/>
    <property type="match status" value="1"/>
</dbReference>
<dbReference type="GO" id="GO:0019878">
    <property type="term" value="P:lysine biosynthetic process via aminoadipic acid"/>
    <property type="evidence" value="ECO:0007669"/>
    <property type="project" value="TreeGrafter"/>
</dbReference>
<evidence type="ECO:0000256" key="2">
    <source>
        <dbReference type="ARBA" id="ARBA00022679"/>
    </source>
</evidence>
<dbReference type="PANTHER" id="PTHR11133">
    <property type="entry name" value="SACCHAROPINE DEHYDROGENASE"/>
    <property type="match status" value="1"/>
</dbReference>
<feature type="region of interest" description="Disordered" evidence="8">
    <location>
        <begin position="372"/>
        <end position="404"/>
    </location>
</feature>
<dbReference type="Gene3D" id="3.40.50.150">
    <property type="entry name" value="Vaccinia Virus protein VP39"/>
    <property type="match status" value="1"/>
</dbReference>
<dbReference type="InterPro" id="IPR035246">
    <property type="entry name" value="Spermidine_synt_N"/>
</dbReference>
<dbReference type="InterPro" id="IPR037163">
    <property type="entry name" value="Spermidine_synt_N_sf"/>
</dbReference>
<feature type="compositionally biased region" description="Basic and acidic residues" evidence="8">
    <location>
        <begin position="506"/>
        <end position="515"/>
    </location>
</feature>
<keyword evidence="3" id="KW-0521">NADP</keyword>
<reference evidence="10 11" key="1">
    <citation type="journal article" date="2020" name="ISME J.">
        <title>Uncovering the hidden diversity of litter-decomposition mechanisms in mushroom-forming fungi.</title>
        <authorList>
            <person name="Floudas D."/>
            <person name="Bentzer J."/>
            <person name="Ahren D."/>
            <person name="Johansson T."/>
            <person name="Persson P."/>
            <person name="Tunlid A."/>
        </authorList>
    </citation>
    <scope>NUCLEOTIDE SEQUENCE [LARGE SCALE GENOMIC DNA]</scope>
    <source>
        <strain evidence="10 11">CBS 661.87</strain>
    </source>
</reference>
<evidence type="ECO:0000313" key="10">
    <source>
        <dbReference type="EMBL" id="KAF5381326.1"/>
    </source>
</evidence>
<keyword evidence="2 6" id="KW-0808">Transferase</keyword>
<feature type="region of interest" description="Disordered" evidence="8">
    <location>
        <begin position="982"/>
        <end position="1006"/>
    </location>
</feature>
<comment type="caution">
    <text evidence="10">The sequence shown here is derived from an EMBL/GenBank/DDBJ whole genome shotgun (WGS) entry which is preliminary data.</text>
</comment>
<dbReference type="Gene3D" id="3.30.360.10">
    <property type="entry name" value="Dihydrodipicolinate Reductase, domain 2"/>
    <property type="match status" value="1"/>
</dbReference>
<dbReference type="Proteomes" id="UP000565441">
    <property type="component" value="Unassembled WGS sequence"/>
</dbReference>
<evidence type="ECO:0000313" key="11">
    <source>
        <dbReference type="Proteomes" id="UP000565441"/>
    </source>
</evidence>
<evidence type="ECO:0000256" key="1">
    <source>
        <dbReference type="ARBA" id="ARBA00007867"/>
    </source>
</evidence>
<dbReference type="InterPro" id="IPR051168">
    <property type="entry name" value="AASS"/>
</dbReference>
<feature type="compositionally biased region" description="Low complexity" evidence="8">
    <location>
        <begin position="915"/>
        <end position="928"/>
    </location>
</feature>
<dbReference type="InterPro" id="IPR030373">
    <property type="entry name" value="PABS_CS"/>
</dbReference>
<dbReference type="NCBIfam" id="NF002010">
    <property type="entry name" value="PRK00811.1"/>
    <property type="match status" value="1"/>
</dbReference>
<dbReference type="Pfam" id="PF17284">
    <property type="entry name" value="Spermine_synt_N"/>
    <property type="match status" value="1"/>
</dbReference>
<evidence type="ECO:0000256" key="4">
    <source>
        <dbReference type="ARBA" id="ARBA00023002"/>
    </source>
</evidence>
<dbReference type="Gene3D" id="3.40.50.720">
    <property type="entry name" value="NAD(P)-binding Rossmann-like Domain"/>
    <property type="match status" value="1"/>
</dbReference>
<evidence type="ECO:0000256" key="7">
    <source>
        <dbReference type="RuleBase" id="RU003836"/>
    </source>
</evidence>
<dbReference type="Gene3D" id="2.30.140.10">
    <property type="entry name" value="Spermidine synthase, tetramerisation domain"/>
    <property type="match status" value="1"/>
</dbReference>
<dbReference type="SUPFAM" id="SSF53335">
    <property type="entry name" value="S-adenosyl-L-methionine-dependent methyltransferases"/>
    <property type="match status" value="1"/>
</dbReference>
<keyword evidence="5" id="KW-0028">Amino-acid biosynthesis</keyword>
<dbReference type="Pfam" id="PF01564">
    <property type="entry name" value="Spermine_synth"/>
    <property type="match status" value="1"/>
</dbReference>
<dbReference type="Gene3D" id="1.10.1870.10">
    <property type="entry name" value="Domain 3, Saccharopine reductase"/>
    <property type="match status" value="1"/>
</dbReference>
<dbReference type="GO" id="GO:0004753">
    <property type="term" value="F:saccharopine dehydrogenase activity"/>
    <property type="evidence" value="ECO:0007669"/>
    <property type="project" value="TreeGrafter"/>
</dbReference>